<evidence type="ECO:0000313" key="3">
    <source>
        <dbReference type="Proteomes" id="UP000316621"/>
    </source>
</evidence>
<keyword evidence="3" id="KW-1185">Reference proteome</keyword>
<evidence type="ECO:0000256" key="1">
    <source>
        <dbReference type="SAM" id="MobiDB-lite"/>
    </source>
</evidence>
<organism evidence="2 3">
    <name type="scientific">Papaver somniferum</name>
    <name type="common">Opium poppy</name>
    <dbReference type="NCBI Taxonomy" id="3469"/>
    <lineage>
        <taxon>Eukaryota</taxon>
        <taxon>Viridiplantae</taxon>
        <taxon>Streptophyta</taxon>
        <taxon>Embryophyta</taxon>
        <taxon>Tracheophyta</taxon>
        <taxon>Spermatophyta</taxon>
        <taxon>Magnoliopsida</taxon>
        <taxon>Ranunculales</taxon>
        <taxon>Papaveraceae</taxon>
        <taxon>Papaveroideae</taxon>
        <taxon>Papaver</taxon>
    </lineage>
</organism>
<accession>A0A4Y7KPF0</accession>
<dbReference type="AlphaFoldDB" id="A0A4Y7KPF0"/>
<dbReference type="Proteomes" id="UP000316621">
    <property type="component" value="Chromosome 8"/>
</dbReference>
<feature type="compositionally biased region" description="Polar residues" evidence="1">
    <location>
        <begin position="10"/>
        <end position="20"/>
    </location>
</feature>
<feature type="compositionally biased region" description="Basic and acidic residues" evidence="1">
    <location>
        <begin position="78"/>
        <end position="93"/>
    </location>
</feature>
<dbReference type="Gramene" id="RZC75213">
    <property type="protein sequence ID" value="RZC75213"/>
    <property type="gene ID" value="C5167_050694"/>
</dbReference>
<feature type="compositionally biased region" description="Low complexity" evidence="1">
    <location>
        <begin position="24"/>
        <end position="44"/>
    </location>
</feature>
<sequence>MESEIVLSDYDQQSESNSPGNLLASNDSVASSSSVNGESTTENTSEGHKELPSVSVSEGNDVIDEEHSADAEQITKPGVEDTPSKVGLERPEQEYVATHTNTDAPSEDVDRKYQFHKRDV</sequence>
<protein>
    <submittedName>
        <fullName evidence="2">Uncharacterized protein</fullName>
    </submittedName>
</protein>
<dbReference type="EMBL" id="CM010722">
    <property type="protein sequence ID" value="RZC75213.1"/>
    <property type="molecule type" value="Genomic_DNA"/>
</dbReference>
<proteinExistence type="predicted"/>
<gene>
    <name evidence="2" type="ORF">C5167_050694</name>
</gene>
<evidence type="ECO:0000313" key="2">
    <source>
        <dbReference type="EMBL" id="RZC75213.1"/>
    </source>
</evidence>
<name>A0A4Y7KPF0_PAPSO</name>
<reference evidence="2 3" key="1">
    <citation type="journal article" date="2018" name="Science">
        <title>The opium poppy genome and morphinan production.</title>
        <authorList>
            <person name="Guo L."/>
            <person name="Winzer T."/>
            <person name="Yang X."/>
            <person name="Li Y."/>
            <person name="Ning Z."/>
            <person name="He Z."/>
            <person name="Teodor R."/>
            <person name="Lu Y."/>
            <person name="Bowser T.A."/>
            <person name="Graham I.A."/>
            <person name="Ye K."/>
        </authorList>
    </citation>
    <scope>NUCLEOTIDE SEQUENCE [LARGE SCALE GENOMIC DNA]</scope>
    <source>
        <strain evidence="3">cv. HN1</strain>
        <tissue evidence="2">Leaves</tissue>
    </source>
</reference>
<feature type="compositionally biased region" description="Basic and acidic residues" evidence="1">
    <location>
        <begin position="108"/>
        <end position="120"/>
    </location>
</feature>
<feature type="region of interest" description="Disordered" evidence="1">
    <location>
        <begin position="1"/>
        <end position="120"/>
    </location>
</feature>